<proteinExistence type="predicted"/>
<evidence type="ECO:0000313" key="2">
    <source>
        <dbReference type="Proteomes" id="UP000735302"/>
    </source>
</evidence>
<gene>
    <name evidence="1" type="ORF">PoB_002923400</name>
</gene>
<organism evidence="1 2">
    <name type="scientific">Plakobranchus ocellatus</name>
    <dbReference type="NCBI Taxonomy" id="259542"/>
    <lineage>
        <taxon>Eukaryota</taxon>
        <taxon>Metazoa</taxon>
        <taxon>Spiralia</taxon>
        <taxon>Lophotrochozoa</taxon>
        <taxon>Mollusca</taxon>
        <taxon>Gastropoda</taxon>
        <taxon>Heterobranchia</taxon>
        <taxon>Euthyneura</taxon>
        <taxon>Panpulmonata</taxon>
        <taxon>Sacoglossa</taxon>
        <taxon>Placobranchoidea</taxon>
        <taxon>Plakobranchidae</taxon>
        <taxon>Plakobranchus</taxon>
    </lineage>
</organism>
<name>A0AAV4A918_9GAST</name>
<comment type="caution">
    <text evidence="1">The sequence shown here is derived from an EMBL/GenBank/DDBJ whole genome shotgun (WGS) entry which is preliminary data.</text>
</comment>
<protein>
    <submittedName>
        <fullName evidence="1">Uncharacterized protein</fullName>
    </submittedName>
</protein>
<evidence type="ECO:0000313" key="1">
    <source>
        <dbReference type="EMBL" id="GFO02729.1"/>
    </source>
</evidence>
<sequence>MTIVLNWLSLWLKRLENESIQTRAPAAVLSPSSVQIRITTPTERFISSIRGRVFTHPLTCHYLCNYLNKHLLCVSRRQNLVNATQKGVHWLREYPSAILEETRQEGVRLSNGSSSGQFSKGVPSYEHIEWKEGVG</sequence>
<dbReference type="EMBL" id="BLXT01003625">
    <property type="protein sequence ID" value="GFO02729.1"/>
    <property type="molecule type" value="Genomic_DNA"/>
</dbReference>
<dbReference type="Proteomes" id="UP000735302">
    <property type="component" value="Unassembled WGS sequence"/>
</dbReference>
<accession>A0AAV4A918</accession>
<dbReference type="AlphaFoldDB" id="A0AAV4A918"/>
<keyword evidence="2" id="KW-1185">Reference proteome</keyword>
<reference evidence="1 2" key="1">
    <citation type="journal article" date="2021" name="Elife">
        <title>Chloroplast acquisition without the gene transfer in kleptoplastic sea slugs, Plakobranchus ocellatus.</title>
        <authorList>
            <person name="Maeda T."/>
            <person name="Takahashi S."/>
            <person name="Yoshida T."/>
            <person name="Shimamura S."/>
            <person name="Takaki Y."/>
            <person name="Nagai Y."/>
            <person name="Toyoda A."/>
            <person name="Suzuki Y."/>
            <person name="Arimoto A."/>
            <person name="Ishii H."/>
            <person name="Satoh N."/>
            <person name="Nishiyama T."/>
            <person name="Hasebe M."/>
            <person name="Maruyama T."/>
            <person name="Minagawa J."/>
            <person name="Obokata J."/>
            <person name="Shigenobu S."/>
        </authorList>
    </citation>
    <scope>NUCLEOTIDE SEQUENCE [LARGE SCALE GENOMIC DNA]</scope>
</reference>